<gene>
    <name evidence="2" type="ORF">M441DRAFT_353120</name>
</gene>
<sequence>MAAVGDSRASRMNVPKFRRREQEGKNQRRISILRKPVFGVSQRLQPMTAEEGFSRVTERSRKVGHQILSPGQVTPALFLFSPTGPTNASVGAAVALAQRAAYRRLIGHLSSEHRSLKPGNTHRGPLEGEKSASRPSAAGAKHLAALVQDLWR</sequence>
<proteinExistence type="predicted"/>
<protein>
    <submittedName>
        <fullName evidence="2">Uncharacterized protein</fullName>
    </submittedName>
</protein>
<keyword evidence="3" id="KW-1185">Reference proteome</keyword>
<dbReference type="Proteomes" id="UP000240493">
    <property type="component" value="Unassembled WGS sequence"/>
</dbReference>
<reference evidence="2 3" key="1">
    <citation type="submission" date="2016-07" db="EMBL/GenBank/DDBJ databases">
        <title>Multiple horizontal gene transfer events from other fungi enriched the ability of initially mycotrophic Trichoderma (Ascomycota) to feed on dead plant biomass.</title>
        <authorList>
            <consortium name="DOE Joint Genome Institute"/>
            <person name="Aerts A."/>
            <person name="Atanasova L."/>
            <person name="Chenthamara K."/>
            <person name="Zhang J."/>
            <person name="Grujic M."/>
            <person name="Henrissat B."/>
            <person name="Kuo A."/>
            <person name="Salamov A."/>
            <person name="Lipzen A."/>
            <person name="Labutti K."/>
            <person name="Barry K."/>
            <person name="Miao Y."/>
            <person name="Rahimi M.J."/>
            <person name="Shen Q."/>
            <person name="Grigoriev I.V."/>
            <person name="Kubicek C.P."/>
            <person name="Druzhinina I.S."/>
        </authorList>
    </citation>
    <scope>NUCLEOTIDE SEQUENCE [LARGE SCALE GENOMIC DNA]</scope>
    <source>
        <strain evidence="2 3">CBS 433.97</strain>
    </source>
</reference>
<evidence type="ECO:0000256" key="1">
    <source>
        <dbReference type="SAM" id="MobiDB-lite"/>
    </source>
</evidence>
<organism evidence="2 3">
    <name type="scientific">Trichoderma asperellum (strain ATCC 204424 / CBS 433.97 / NBRC 101777)</name>
    <dbReference type="NCBI Taxonomy" id="1042311"/>
    <lineage>
        <taxon>Eukaryota</taxon>
        <taxon>Fungi</taxon>
        <taxon>Dikarya</taxon>
        <taxon>Ascomycota</taxon>
        <taxon>Pezizomycotina</taxon>
        <taxon>Sordariomycetes</taxon>
        <taxon>Hypocreomycetidae</taxon>
        <taxon>Hypocreales</taxon>
        <taxon>Hypocreaceae</taxon>
        <taxon>Trichoderma</taxon>
    </lineage>
</organism>
<evidence type="ECO:0000313" key="3">
    <source>
        <dbReference type="Proteomes" id="UP000240493"/>
    </source>
</evidence>
<dbReference type="AlphaFoldDB" id="A0A2T3ZIP0"/>
<feature type="region of interest" description="Disordered" evidence="1">
    <location>
        <begin position="111"/>
        <end position="140"/>
    </location>
</feature>
<name>A0A2T3ZIP0_TRIA4</name>
<accession>A0A2T3ZIP0</accession>
<feature type="region of interest" description="Disordered" evidence="1">
    <location>
        <begin position="1"/>
        <end position="26"/>
    </location>
</feature>
<evidence type="ECO:0000313" key="2">
    <source>
        <dbReference type="EMBL" id="PTB44652.1"/>
    </source>
</evidence>
<dbReference type="EMBL" id="KZ679258">
    <property type="protein sequence ID" value="PTB44652.1"/>
    <property type="molecule type" value="Genomic_DNA"/>
</dbReference>